<dbReference type="InterPro" id="IPR009044">
    <property type="entry name" value="ssDNA-bd_transcriptional_reg"/>
</dbReference>
<dbReference type="GO" id="GO:0003677">
    <property type="term" value="F:DNA binding"/>
    <property type="evidence" value="ECO:0007669"/>
    <property type="project" value="UniProtKB-KW"/>
</dbReference>
<dbReference type="InterPro" id="IPR014876">
    <property type="entry name" value="DEK_C"/>
</dbReference>
<evidence type="ECO:0000256" key="6">
    <source>
        <dbReference type="ARBA" id="ARBA00023242"/>
    </source>
</evidence>
<keyword evidence="6" id="KW-0539">Nucleus</keyword>
<dbReference type="Proteomes" id="UP000504608">
    <property type="component" value="Unplaced"/>
</dbReference>
<dbReference type="Pfam" id="PF08766">
    <property type="entry name" value="DEK_C"/>
    <property type="match status" value="1"/>
</dbReference>
<gene>
    <name evidence="10" type="primary">LOC111483435</name>
</gene>
<dbReference type="GO" id="GO:0005634">
    <property type="term" value="C:nucleus"/>
    <property type="evidence" value="ECO:0007669"/>
    <property type="project" value="UniProtKB-SubCell"/>
</dbReference>
<accession>A0A6J1JDK7</accession>
<feature type="domain" description="DEK-C" evidence="8">
    <location>
        <begin position="3"/>
        <end position="60"/>
    </location>
</feature>
<evidence type="ECO:0000313" key="9">
    <source>
        <dbReference type="Proteomes" id="UP000504608"/>
    </source>
</evidence>
<dbReference type="PROSITE" id="PS51998">
    <property type="entry name" value="DEK_C"/>
    <property type="match status" value="1"/>
</dbReference>
<dbReference type="SUPFAM" id="SSF54447">
    <property type="entry name" value="ssDNA-binding transcriptional regulator domain"/>
    <property type="match status" value="1"/>
</dbReference>
<dbReference type="InterPro" id="IPR045125">
    <property type="entry name" value="Sub1/Tcp4-like"/>
</dbReference>
<dbReference type="PANTHER" id="PTHR13215">
    <property type="entry name" value="RNA POLYMERASE II TRANSCRIPTIONAL COACTIVATOR"/>
    <property type="match status" value="1"/>
</dbReference>
<dbReference type="Pfam" id="PF02229">
    <property type="entry name" value="PC4"/>
    <property type="match status" value="1"/>
</dbReference>
<evidence type="ECO:0000259" key="8">
    <source>
        <dbReference type="PROSITE" id="PS51998"/>
    </source>
</evidence>
<sequence>MDSKIQRRIEEAVRRILESSDMDEMTESKIRALASKDLDLDLSKSPYKALVRKVVESFLQKRSEDQLQEEAEDASADQLQEEAEDASAAKEKEYDDDGDLIVCWLSSKRKVTIQDFRGKTLVSIREFYRKDGKDLPTAKGISLTEEQWSVFKNNVPAIEKAIKNMQSQIM</sequence>
<dbReference type="InterPro" id="IPR003173">
    <property type="entry name" value="PC4_C"/>
</dbReference>
<evidence type="ECO:0000256" key="7">
    <source>
        <dbReference type="SAM" id="MobiDB-lite"/>
    </source>
</evidence>
<evidence type="ECO:0000256" key="3">
    <source>
        <dbReference type="ARBA" id="ARBA00023015"/>
    </source>
</evidence>
<feature type="region of interest" description="Disordered" evidence="7">
    <location>
        <begin position="65"/>
        <end position="94"/>
    </location>
</feature>
<evidence type="ECO:0000256" key="1">
    <source>
        <dbReference type="ARBA" id="ARBA00004123"/>
    </source>
</evidence>
<dbReference type="PIRSF" id="PIRSF038156">
    <property type="entry name" value="RNA_pol_II_KELP"/>
    <property type="match status" value="1"/>
</dbReference>
<evidence type="ECO:0000313" key="10">
    <source>
        <dbReference type="RefSeq" id="XP_022985428.1"/>
    </source>
</evidence>
<dbReference type="AlphaFoldDB" id="A0A6J1JDK7"/>
<evidence type="ECO:0000256" key="5">
    <source>
        <dbReference type="ARBA" id="ARBA00023163"/>
    </source>
</evidence>
<comment type="subcellular location">
    <subcellularLocation>
        <location evidence="1">Nucleus</location>
    </subcellularLocation>
</comment>
<name>A0A6J1JDK7_CUCMA</name>
<keyword evidence="9" id="KW-1185">Reference proteome</keyword>
<comment type="similarity">
    <text evidence="2">Belongs to the transcriptional coactivator PC4 family.</text>
</comment>
<dbReference type="GeneID" id="111483435"/>
<dbReference type="FunFam" id="2.30.31.10:FF:000004">
    <property type="entry name" value="RNA polymerase II transcriptional coactivator KELP"/>
    <property type="match status" value="1"/>
</dbReference>
<evidence type="ECO:0000256" key="2">
    <source>
        <dbReference type="ARBA" id="ARBA00009001"/>
    </source>
</evidence>
<keyword evidence="5" id="KW-0804">Transcription</keyword>
<dbReference type="GO" id="GO:0003713">
    <property type="term" value="F:transcription coactivator activity"/>
    <property type="evidence" value="ECO:0007669"/>
    <property type="project" value="InterPro"/>
</dbReference>
<evidence type="ECO:0000256" key="4">
    <source>
        <dbReference type="ARBA" id="ARBA00023125"/>
    </source>
</evidence>
<dbReference type="RefSeq" id="XP_022985428.1">
    <property type="nucleotide sequence ID" value="XM_023129660.1"/>
</dbReference>
<dbReference type="InterPro" id="IPR017415">
    <property type="entry name" value="KELP"/>
</dbReference>
<reference evidence="10" key="1">
    <citation type="submission" date="2025-08" db="UniProtKB">
        <authorList>
            <consortium name="RefSeq"/>
        </authorList>
    </citation>
    <scope>IDENTIFICATION</scope>
    <source>
        <tissue evidence="10">Young leaves</tissue>
    </source>
</reference>
<feature type="compositionally biased region" description="Acidic residues" evidence="7">
    <location>
        <begin position="66"/>
        <end position="85"/>
    </location>
</feature>
<dbReference type="GO" id="GO:0060261">
    <property type="term" value="P:positive regulation of transcription initiation by RNA polymerase II"/>
    <property type="evidence" value="ECO:0007669"/>
    <property type="project" value="InterPro"/>
</dbReference>
<protein>
    <submittedName>
        <fullName evidence="10">RNA polymerase II transcriptional coactivator KELP-like isoform X2</fullName>
    </submittedName>
</protein>
<dbReference type="Gene3D" id="2.30.31.10">
    <property type="entry name" value="Transcriptional Coactivator Pc4, Chain A"/>
    <property type="match status" value="1"/>
</dbReference>
<organism evidence="9 10">
    <name type="scientific">Cucurbita maxima</name>
    <name type="common">Pumpkin</name>
    <name type="synonym">Winter squash</name>
    <dbReference type="NCBI Taxonomy" id="3661"/>
    <lineage>
        <taxon>Eukaryota</taxon>
        <taxon>Viridiplantae</taxon>
        <taxon>Streptophyta</taxon>
        <taxon>Embryophyta</taxon>
        <taxon>Tracheophyta</taxon>
        <taxon>Spermatophyta</taxon>
        <taxon>Magnoliopsida</taxon>
        <taxon>eudicotyledons</taxon>
        <taxon>Gunneridae</taxon>
        <taxon>Pentapetalae</taxon>
        <taxon>rosids</taxon>
        <taxon>fabids</taxon>
        <taxon>Cucurbitales</taxon>
        <taxon>Cucurbitaceae</taxon>
        <taxon>Cucurbiteae</taxon>
        <taxon>Cucurbita</taxon>
    </lineage>
</organism>
<keyword evidence="3" id="KW-0805">Transcription regulation</keyword>
<keyword evidence="4" id="KW-0238">DNA-binding</keyword>
<proteinExistence type="inferred from homology"/>